<dbReference type="Proteomes" id="UP001317532">
    <property type="component" value="Chromosome"/>
</dbReference>
<sequence length="197" mass="21193">MSHDDAPTARRVDALVAQLEDRGITSDAELTAIVERFLAGAGPQNGARLVARAWRDPAFKALLLDDANAAIDAVGLETGHWVSVKLVAVENTADVHNVIVCTLCSCYPLALLGPSPYWYKSEAYRSRVVREPRAVLAEFGLRLEPHVEVRVWDSTAELRYLVVPQRPAGTEGLDEDALAALVSRDALIGVAVATAPG</sequence>
<dbReference type="GO" id="GO:0046914">
    <property type="term" value="F:transition metal ion binding"/>
    <property type="evidence" value="ECO:0007669"/>
    <property type="project" value="InterPro"/>
</dbReference>
<evidence type="ECO:0000256" key="2">
    <source>
        <dbReference type="ARBA" id="ARBA00013079"/>
    </source>
</evidence>
<evidence type="ECO:0000256" key="5">
    <source>
        <dbReference type="ARBA" id="ARBA00044877"/>
    </source>
</evidence>
<evidence type="ECO:0000256" key="1">
    <source>
        <dbReference type="ARBA" id="ARBA00009363"/>
    </source>
</evidence>
<name>A0AAN1XZ88_UNVUL</name>
<evidence type="ECO:0000313" key="9">
    <source>
        <dbReference type="Proteomes" id="UP001317532"/>
    </source>
</evidence>
<keyword evidence="9" id="KW-1185">Reference proteome</keyword>
<feature type="binding site" evidence="6">
    <location>
        <position position="104"/>
    </location>
    <ligand>
        <name>Fe(3+)</name>
        <dbReference type="ChEBI" id="CHEBI:29034"/>
    </ligand>
</feature>
<dbReference type="KEGG" id="vab:WPS_33650"/>
<dbReference type="PIRSF" id="PIRSF001426">
    <property type="entry name" value="NHase_alpha"/>
    <property type="match status" value="1"/>
</dbReference>
<evidence type="ECO:0000256" key="4">
    <source>
        <dbReference type="ARBA" id="ARBA00023239"/>
    </source>
</evidence>
<dbReference type="InterPro" id="IPR018141">
    <property type="entry name" value="Nitrile_hydratase_asu"/>
</dbReference>
<dbReference type="EMBL" id="AP025523">
    <property type="protein sequence ID" value="BDE08089.1"/>
    <property type="molecule type" value="Genomic_DNA"/>
</dbReference>
<accession>A0AAN1XZ88</accession>
<keyword evidence="6" id="KW-0408">Iron</keyword>
<dbReference type="Pfam" id="PF02979">
    <property type="entry name" value="NHase_alpha"/>
    <property type="match status" value="1"/>
</dbReference>
<protein>
    <recommendedName>
        <fullName evidence="2">nitrile hydratase</fullName>
        <ecNumber evidence="2">4.2.1.84</ecNumber>
    </recommendedName>
</protein>
<dbReference type="SUPFAM" id="SSF56209">
    <property type="entry name" value="Nitrile hydratase alpha chain"/>
    <property type="match status" value="1"/>
</dbReference>
<dbReference type="Gene3D" id="3.90.330.10">
    <property type="entry name" value="Nitrile hydratase alpha /Thiocyanate hydrolase gamma"/>
    <property type="match status" value="1"/>
</dbReference>
<proteinExistence type="inferred from homology"/>
<evidence type="ECO:0000313" key="8">
    <source>
        <dbReference type="EMBL" id="BDE08089.1"/>
    </source>
</evidence>
<dbReference type="AlphaFoldDB" id="A0AAN1XZ88"/>
<dbReference type="GO" id="GO:0018822">
    <property type="term" value="F:nitrile hydratase activity"/>
    <property type="evidence" value="ECO:0007669"/>
    <property type="project" value="UniProtKB-EC"/>
</dbReference>
<feature type="binding site" evidence="6">
    <location>
        <position position="101"/>
    </location>
    <ligand>
        <name>Fe(3+)</name>
        <dbReference type="ChEBI" id="CHEBI:29034"/>
    </ligand>
</feature>
<evidence type="ECO:0000256" key="3">
    <source>
        <dbReference type="ARBA" id="ARBA00022723"/>
    </source>
</evidence>
<feature type="binding site" evidence="6">
    <location>
        <position position="106"/>
    </location>
    <ligand>
        <name>Fe(3+)</name>
        <dbReference type="ChEBI" id="CHEBI:29034"/>
    </ligand>
</feature>
<dbReference type="EC" id="4.2.1.84" evidence="2"/>
<comment type="catalytic activity">
    <reaction evidence="5">
        <text>an aliphatic primary amide = an aliphatic nitrile + H2O</text>
        <dbReference type="Rhea" id="RHEA:12673"/>
        <dbReference type="ChEBI" id="CHEBI:15377"/>
        <dbReference type="ChEBI" id="CHEBI:65285"/>
        <dbReference type="ChEBI" id="CHEBI:80291"/>
        <dbReference type="EC" id="4.2.1.84"/>
    </reaction>
</comment>
<comment type="similarity">
    <text evidence="1">Belongs to the nitrile hydratase subunit alpha family.</text>
</comment>
<dbReference type="RefSeq" id="WP_317995642.1">
    <property type="nucleotide sequence ID" value="NZ_AP025523.1"/>
</dbReference>
<reference evidence="8 9" key="1">
    <citation type="journal article" date="2022" name="ISME Commun">
        <title>Vulcanimicrobium alpinus gen. nov. sp. nov., the first cultivated representative of the candidate phylum 'Eremiobacterota', is a metabolically versatile aerobic anoxygenic phototroph.</title>
        <authorList>
            <person name="Yabe S."/>
            <person name="Muto K."/>
            <person name="Abe K."/>
            <person name="Yokota A."/>
            <person name="Staudigel H."/>
            <person name="Tebo B.M."/>
        </authorList>
    </citation>
    <scope>NUCLEOTIDE SEQUENCE [LARGE SCALE GENOMIC DNA]</scope>
    <source>
        <strain evidence="8 9">WC8-2</strain>
    </source>
</reference>
<keyword evidence="3 6" id="KW-0479">Metal-binding</keyword>
<keyword evidence="4" id="KW-0456">Lyase</keyword>
<dbReference type="InterPro" id="IPR004232">
    <property type="entry name" value="CN_Hdrtase_a/SCN_Hdrlase_g"/>
</dbReference>
<dbReference type="NCBIfam" id="TIGR01323">
    <property type="entry name" value="nitrile_alph"/>
    <property type="match status" value="1"/>
</dbReference>
<gene>
    <name evidence="8" type="primary">nthA</name>
    <name evidence="8" type="ORF">WPS_33650</name>
</gene>
<evidence type="ECO:0000256" key="6">
    <source>
        <dbReference type="PIRSR" id="PIRSR001426-1"/>
    </source>
</evidence>
<dbReference type="InterPro" id="IPR023900">
    <property type="entry name" value="CN_Hdrtase_asu/SCN_Hdrlase_gsu"/>
</dbReference>
<evidence type="ECO:0000259" key="7">
    <source>
        <dbReference type="Pfam" id="PF02979"/>
    </source>
</evidence>
<feature type="binding site" evidence="6">
    <location>
        <position position="105"/>
    </location>
    <ligand>
        <name>Fe(3+)</name>
        <dbReference type="ChEBI" id="CHEBI:29034"/>
    </ligand>
</feature>
<feature type="domain" description="Nitrile hydratase alpha/Thiocyanate hydrolase gamma" evidence="7">
    <location>
        <begin position="8"/>
        <end position="191"/>
    </location>
</feature>
<organism evidence="8 9">
    <name type="scientific">Vulcanimicrobium alpinum</name>
    <dbReference type="NCBI Taxonomy" id="3016050"/>
    <lineage>
        <taxon>Bacteria</taxon>
        <taxon>Bacillati</taxon>
        <taxon>Vulcanimicrobiota</taxon>
        <taxon>Vulcanimicrobiia</taxon>
        <taxon>Vulcanimicrobiales</taxon>
        <taxon>Vulcanimicrobiaceae</taxon>
        <taxon>Vulcanimicrobium</taxon>
    </lineage>
</organism>
<dbReference type="InterPro" id="IPR036648">
    <property type="entry name" value="CN_Hdrase_a/SCN_Hdrase_g_sf"/>
</dbReference>